<dbReference type="FunFam" id="3.40.50.12780:FF:000013">
    <property type="entry name" value="Long-chain-fatty-acid--AMP ligase FadD32"/>
    <property type="match status" value="1"/>
</dbReference>
<dbReference type="CDD" id="cd05931">
    <property type="entry name" value="FAAL"/>
    <property type="match status" value="1"/>
</dbReference>
<feature type="domain" description="Ketosynthase family 3 (KS3)" evidence="11">
    <location>
        <begin position="775"/>
        <end position="1188"/>
    </location>
</feature>
<dbReference type="InterPro" id="IPR040097">
    <property type="entry name" value="FAAL/FAAC"/>
</dbReference>
<evidence type="ECO:0000256" key="6">
    <source>
        <dbReference type="ARBA" id="ARBA00022832"/>
    </source>
</evidence>
<dbReference type="Pfam" id="PF00698">
    <property type="entry name" value="Acyl_transf_1"/>
    <property type="match status" value="1"/>
</dbReference>
<dbReference type="InterPro" id="IPR018201">
    <property type="entry name" value="Ketoacyl_synth_AS"/>
</dbReference>
<dbReference type="EMBL" id="RBWU01000001">
    <property type="protein sequence ID" value="RKS79658.1"/>
    <property type="molecule type" value="Genomic_DNA"/>
</dbReference>
<dbReference type="CDD" id="cd00833">
    <property type="entry name" value="PKS"/>
    <property type="match status" value="1"/>
</dbReference>
<comment type="caution">
    <text evidence="12">The sequence shown here is derived from an EMBL/GenBank/DDBJ whole genome shotgun (WGS) entry which is preliminary data.</text>
</comment>
<keyword evidence="3" id="KW-0596">Phosphopantetheine</keyword>
<keyword evidence="5" id="KW-0808">Transferase</keyword>
<gene>
    <name evidence="12" type="ORF">BZB76_1133</name>
</gene>
<evidence type="ECO:0000259" key="11">
    <source>
        <dbReference type="PROSITE" id="PS52004"/>
    </source>
</evidence>
<dbReference type="InterPro" id="IPR025110">
    <property type="entry name" value="AMP-bd_C"/>
</dbReference>
<dbReference type="InterPro" id="IPR016035">
    <property type="entry name" value="Acyl_Trfase/lysoPLipase"/>
</dbReference>
<dbReference type="Gene3D" id="3.40.366.10">
    <property type="entry name" value="Malonyl-Coenzyme A Acyl Carrier Protein, domain 2"/>
    <property type="match status" value="1"/>
</dbReference>
<protein>
    <submittedName>
        <fullName evidence="12">8-amino-7-oxononanoate synthase</fullName>
    </submittedName>
</protein>
<dbReference type="GO" id="GO:0030170">
    <property type="term" value="F:pyridoxal phosphate binding"/>
    <property type="evidence" value="ECO:0007669"/>
    <property type="project" value="InterPro"/>
</dbReference>
<dbReference type="SUPFAM" id="SSF53901">
    <property type="entry name" value="Thiolase-like"/>
    <property type="match status" value="1"/>
</dbReference>
<dbReference type="InterPro" id="IPR009081">
    <property type="entry name" value="PP-bd_ACP"/>
</dbReference>
<dbReference type="GO" id="GO:0006633">
    <property type="term" value="P:fatty acid biosynthetic process"/>
    <property type="evidence" value="ECO:0007669"/>
    <property type="project" value="InterPro"/>
</dbReference>
<evidence type="ECO:0000256" key="9">
    <source>
        <dbReference type="SAM" id="MobiDB-lite"/>
    </source>
</evidence>
<keyword evidence="4" id="KW-0597">Phosphoprotein</keyword>
<dbReference type="Gene3D" id="3.30.70.3290">
    <property type="match status" value="1"/>
</dbReference>
<dbReference type="Gene3D" id="3.90.1150.10">
    <property type="entry name" value="Aspartate Aminotransferase, domain 1"/>
    <property type="match status" value="1"/>
</dbReference>
<dbReference type="InterPro" id="IPR015422">
    <property type="entry name" value="PyrdxlP-dep_Trfase_small"/>
</dbReference>
<dbReference type="InterPro" id="IPR015424">
    <property type="entry name" value="PyrdxlP-dep_Trfase"/>
</dbReference>
<dbReference type="InterPro" id="IPR004839">
    <property type="entry name" value="Aminotransferase_I/II_large"/>
</dbReference>
<dbReference type="Pfam" id="PF23024">
    <property type="entry name" value="AMP-dom_DIP2-like"/>
    <property type="match status" value="1"/>
</dbReference>
<evidence type="ECO:0000256" key="7">
    <source>
        <dbReference type="ARBA" id="ARBA00022898"/>
    </source>
</evidence>
<dbReference type="SUPFAM" id="SSF53383">
    <property type="entry name" value="PLP-dependent transferases"/>
    <property type="match status" value="1"/>
</dbReference>
<dbReference type="PROSITE" id="PS00606">
    <property type="entry name" value="KS3_1"/>
    <property type="match status" value="1"/>
</dbReference>
<dbReference type="InterPro" id="IPR014031">
    <property type="entry name" value="Ketoacyl_synth_C"/>
</dbReference>
<evidence type="ECO:0000256" key="5">
    <source>
        <dbReference type="ARBA" id="ARBA00022679"/>
    </source>
</evidence>
<dbReference type="GO" id="GO:0004312">
    <property type="term" value="F:fatty acid synthase activity"/>
    <property type="evidence" value="ECO:0007669"/>
    <property type="project" value="TreeGrafter"/>
</dbReference>
<dbReference type="SUPFAM" id="SSF51735">
    <property type="entry name" value="NAD(P)-binding Rossmann-fold domains"/>
    <property type="match status" value="1"/>
</dbReference>
<sequence>MTRPHPIEDHWEGPEPDTVAGILRHHFRRTPDRLAYRFLTGPRGDSESWTYRDLDLRARAIGGRLQREGLRNRPVLLLLPPGLEYVAGFLGCLYAGAIAVPAYPPDTGRTGATTARLAAVARNTQAPWALVDEEQKHSLESGAASRGDLGATDLRWLASTECGQDDADAWHDPEATPGSLAFLQYTSGSTAMPKGVMVSNENLVANLRTIHLALEHDRDSALVSWLPPYHDMGLVGGLLTPLYGGIPGHLMAPRTFIQRPLLWLETLSSTRATTSPSPNFGFDYCLSRISEEQAAGLDLGSWRHALNGAEPVRADTLDRFAERFARCGFDRRALLPCYGLAEATLLVSGTPADRAPRIASLDAEALENARVETAVAGRRAVRVVGCGPAADRVDVAIVDPATRRRQPAGRVGEIWISGPGVARGYWRNPDATRETFQARIVDEPDGPEHLRTGDLGFERDGELHIVGRLKDVVIVQGRNHYPQDVELTVERVDEAIRGGCGAAFGIDVDGAEEMVVVYEVNGPRVDDPGTLLARIRAAIAREHEVSPHAVVLVRRGSVGKTTSGKIQRRGCREAFLTFGLPVVAASVTQETGTGHGSADRTRLLETIRSAVPGTTTASPDLDGRDFADIGLTYTGLLDLANHLNRELDLRVPLGDLLAEPSIPALLSLLGDDDADAATRPSQSATEIEEWLVEKVAARLGLPAGAIDTTVPFAELGLASKAAVGIIDELGTWLGRALPSSTVFERPTIRDVAHRLGGEHDEHTLPTPKPEPDDAAEPIAVVGLGCRFPGASDPDGYWRLLLDGRDAVTDVPPGRWDVTGVEAPNRGGFLDHIDRFDARFFGISAREAERMDPQQRLLLEIAWETFEDAGIAPDAVAGTDTGVFVGISSHDYADLQTSDHRSIDVYAATGTAHAVAANRLSYQFDLRGPSLAIDTACSSSLVAVHAACRSLRAGECDMALAGGVNLIINPALSVAFARGGMLSPDGTCRTFDDAASGYVRGEGAGLVCLKRLSRALADGDRILATITGAAVGHGGRANGLTAPKGSAQRQVIEQALAEAGTDAREIDYVEAHGTGTVLGDPIEWEALTEVYGRDRAADSPCPVGSVKANIGHLEAAAGIAGLIKAVLTVWHGELPPQLHFTTPNRHLPWDGSGLTVLTERDGRVRVPPSRVAVSSFGFGGANAHVIVGRPPEARPTTTTPGADRPVQALSLSAHTPSALASLARRYRAHIAARPDVELADLCHAANTGRAALGHRAAVVTQSMSDLDQALTALAAGEASADVIRGERTGRAPKAAFLFSGQGTQYPGMGRGLYESSQVYAAVIDQADDVLHPLLNTSLRDLLFTGDDPTELKRTRNCQPALVAVEVALARLWGALGVRPVAVLGHSVGAFAAACVAGALSLEDALTLAATRGRLMDELPGAGAMIACAGEPEPIQAAAAARPAVTVAAVNARNHLVLSGPLDEIDELARDLPDKGIVVRRLAVSHAFHSPLMAGAADPLRDAAHNVAAREPEMPWISDHTGEPMGRPDPGYWADHLLGTVRFADGLATLRRLGCDTFVEAGPHPTLLGLARTGLAGDAESALWLPSLRRKADDWQTFLRSVGRWYCAGGDVRWAGLDADRPRRRVAVPHAVFERGTYWLKTPWSTSGNGTAEPRREPDMDGNGYAHPTPTPQTTTSGDGAARVLAYMSKVCGFPVDQISPHARVGSELGFDSLMKGELERHLAPLYPDRVAGLRHTLPEDFTVGQLLDALGLTAAPQPAMTAPPAHTYTPAPAAIPAPAPAPAPDTSRTVKVQRRFEDWEEYAAMLERLRLIEASGPNAYERVHEGFNSGLIQMNGRQMVNFSAFNYLALSAHPRLRAAAKAAIDRYGTSSSATPLLCGETPLHHELEAEIAGFLGAEAAIVFAGGHATNVATVGHLFGPEDIIVHDEWIHDSTVRGCILSGALRRPFPHNDWQALDRILTATRGRFRRALVVIEGAYSQDGDLPDLPRFIEIKQRHDAMLMIDEAHSLGVLGRTGRGVGEHFGVNPNDVDLWMGTLSKAIGSLGGYIAARRELIRFMKFTTPLYIFSTGISPANAAAALEAFRVIQEEPDRVARLRDLAEHFRTAARARGLDTGVSRDTAVIPIIVGDWARAMEISAALLERGVNVMPIGHPAVPADKCRLRFFVNADHREADLDRSLDLLVDVMDNTSPRHRPHQQSTSDSATVPPPRATFQTRERDRPATEPPPSGTADVLVAGATGFIGGHLTRRLVEIGHRVRVLVREGGDRSAFADLPVEIEHGSLTDLNALLRATSGVRYVYNCAGKSADWGPWTEFEQTNVTGCKNLMDAAHHAGTVERFVHLSTTDVYGYPVRPCDERTEPKDVGLPYNRSKLLGEKAVIRAAEQAGVPLTVIRPVSVYGPGSKDFVVEIAALLKSRQMVYVRRGKAPAGLLYVANLVDGMITACGSERAAGGVYNLRDPEMTTWREYIEALADGLGVKPPSVSLPRPLATGVAGAAERVYGTLRVKSRPVLTRHAVHLLERDQSFPIDRAREDFGFKAAVSFEEGMARTVEWLRSPAGRELLGG</sequence>
<dbReference type="InterPro" id="IPR016039">
    <property type="entry name" value="Thiolase-like"/>
</dbReference>
<organism evidence="12 13">
    <name type="scientific">Actinomadura pelletieri DSM 43383</name>
    <dbReference type="NCBI Taxonomy" id="1120940"/>
    <lineage>
        <taxon>Bacteria</taxon>
        <taxon>Bacillati</taxon>
        <taxon>Actinomycetota</taxon>
        <taxon>Actinomycetes</taxon>
        <taxon>Streptosporangiales</taxon>
        <taxon>Thermomonosporaceae</taxon>
        <taxon>Actinomadura</taxon>
    </lineage>
</organism>
<dbReference type="InterPro" id="IPR014030">
    <property type="entry name" value="Ketoacyl_synth_N"/>
</dbReference>
<dbReference type="SMART" id="SM00825">
    <property type="entry name" value="PKS_KS"/>
    <property type="match status" value="1"/>
</dbReference>
<dbReference type="Pfam" id="PF00550">
    <property type="entry name" value="PP-binding"/>
    <property type="match status" value="1"/>
</dbReference>
<dbReference type="Gene3D" id="3.40.50.12780">
    <property type="entry name" value="N-terminal domain of ligase-like"/>
    <property type="match status" value="1"/>
</dbReference>
<dbReference type="InterPro" id="IPR036291">
    <property type="entry name" value="NAD(P)-bd_dom_sf"/>
</dbReference>
<dbReference type="FunFam" id="3.40.47.10:FF:000019">
    <property type="entry name" value="Polyketide synthase type I"/>
    <property type="match status" value="1"/>
</dbReference>
<dbReference type="InterPro" id="IPR020841">
    <property type="entry name" value="PKS_Beta-ketoAc_synthase_dom"/>
</dbReference>
<dbReference type="InterPro" id="IPR014043">
    <property type="entry name" value="Acyl_transferase_dom"/>
</dbReference>
<accession>A0A495R020</accession>
<dbReference type="Pfam" id="PF02801">
    <property type="entry name" value="Ketoacyl-synt_C"/>
    <property type="match status" value="1"/>
</dbReference>
<dbReference type="Gene3D" id="3.40.50.720">
    <property type="entry name" value="NAD(P)-binding Rossmann-like Domain"/>
    <property type="match status" value="1"/>
</dbReference>
<dbReference type="Pfam" id="PF00501">
    <property type="entry name" value="AMP-binding"/>
    <property type="match status" value="1"/>
</dbReference>
<dbReference type="SMART" id="SM01294">
    <property type="entry name" value="PKS_PP_betabranch"/>
    <property type="match status" value="1"/>
</dbReference>
<dbReference type="PROSITE" id="PS52004">
    <property type="entry name" value="KS3_2"/>
    <property type="match status" value="1"/>
</dbReference>
<dbReference type="InterPro" id="IPR042099">
    <property type="entry name" value="ANL_N_sf"/>
</dbReference>
<keyword evidence="13" id="KW-1185">Reference proteome</keyword>
<dbReference type="Pfam" id="PF01370">
    <property type="entry name" value="Epimerase"/>
    <property type="match status" value="1"/>
</dbReference>
<dbReference type="Proteomes" id="UP000274601">
    <property type="component" value="Unassembled WGS sequence"/>
</dbReference>
<evidence type="ECO:0000256" key="4">
    <source>
        <dbReference type="ARBA" id="ARBA00022553"/>
    </source>
</evidence>
<dbReference type="Pfam" id="PF22621">
    <property type="entry name" value="CurL-like_PKS_C"/>
    <property type="match status" value="1"/>
</dbReference>
<dbReference type="GO" id="GO:0005737">
    <property type="term" value="C:cytoplasm"/>
    <property type="evidence" value="ECO:0007669"/>
    <property type="project" value="TreeGrafter"/>
</dbReference>
<dbReference type="InterPro" id="IPR015421">
    <property type="entry name" value="PyrdxlP-dep_Trfase_major"/>
</dbReference>
<proteinExistence type="inferred from homology"/>
<dbReference type="SMART" id="SM00827">
    <property type="entry name" value="PKS_AT"/>
    <property type="match status" value="1"/>
</dbReference>
<dbReference type="InterPro" id="IPR001227">
    <property type="entry name" value="Ac_transferase_dom_sf"/>
</dbReference>
<keyword evidence="8" id="KW-0443">Lipid metabolism</keyword>
<dbReference type="Gene3D" id="3.30.300.30">
    <property type="match status" value="1"/>
</dbReference>
<dbReference type="GO" id="GO:0004315">
    <property type="term" value="F:3-oxoacyl-[acyl-carrier-protein] synthase activity"/>
    <property type="evidence" value="ECO:0007669"/>
    <property type="project" value="InterPro"/>
</dbReference>
<dbReference type="InterPro" id="IPR000873">
    <property type="entry name" value="AMP-dep_synth/lig_dom"/>
</dbReference>
<feature type="region of interest" description="Disordered" evidence="9">
    <location>
        <begin position="2187"/>
        <end position="2232"/>
    </location>
</feature>
<evidence type="ECO:0000256" key="8">
    <source>
        <dbReference type="ARBA" id="ARBA00023098"/>
    </source>
</evidence>
<dbReference type="PANTHER" id="PTHR43775:SF37">
    <property type="entry name" value="SI:DKEY-61P9.11"/>
    <property type="match status" value="1"/>
</dbReference>
<dbReference type="InterPro" id="IPR016036">
    <property type="entry name" value="Malonyl_transacylase_ACP-bd"/>
</dbReference>
<dbReference type="RefSeq" id="WP_121433144.1">
    <property type="nucleotide sequence ID" value="NZ_RBWU01000001.1"/>
</dbReference>
<dbReference type="PROSITE" id="PS50075">
    <property type="entry name" value="CARRIER"/>
    <property type="match status" value="1"/>
</dbReference>
<dbReference type="Pfam" id="PF00109">
    <property type="entry name" value="ketoacyl-synt"/>
    <property type="match status" value="1"/>
</dbReference>
<dbReference type="GO" id="GO:0005886">
    <property type="term" value="C:plasma membrane"/>
    <property type="evidence" value="ECO:0007669"/>
    <property type="project" value="TreeGrafter"/>
</dbReference>
<feature type="region of interest" description="Disordered" evidence="9">
    <location>
        <begin position="1642"/>
        <end position="1676"/>
    </location>
</feature>
<reference evidence="12 13" key="1">
    <citation type="submission" date="2018-10" db="EMBL/GenBank/DDBJ databases">
        <title>Genomic Encyclopedia of Archaeal and Bacterial Type Strains, Phase II (KMG-II): from individual species to whole genera.</title>
        <authorList>
            <person name="Goeker M."/>
        </authorList>
    </citation>
    <scope>NUCLEOTIDE SEQUENCE [LARGE SCALE GENOMIC DNA]</scope>
    <source>
        <strain evidence="12 13">DSM 43383</strain>
    </source>
</reference>
<evidence type="ECO:0000313" key="12">
    <source>
        <dbReference type="EMBL" id="RKS79658.1"/>
    </source>
</evidence>
<dbReference type="SMART" id="SM00823">
    <property type="entry name" value="PKS_PP"/>
    <property type="match status" value="2"/>
</dbReference>
<dbReference type="SUPFAM" id="SSF56801">
    <property type="entry name" value="Acetyl-CoA synthetase-like"/>
    <property type="match status" value="1"/>
</dbReference>
<evidence type="ECO:0000256" key="3">
    <source>
        <dbReference type="ARBA" id="ARBA00022450"/>
    </source>
</evidence>
<dbReference type="InterPro" id="IPR045851">
    <property type="entry name" value="AMP-bd_C_sf"/>
</dbReference>
<keyword evidence="6" id="KW-0276">Fatty acid metabolism</keyword>
<dbReference type="InterPro" id="IPR001509">
    <property type="entry name" value="Epimerase_deHydtase"/>
</dbReference>
<dbReference type="InterPro" id="IPR036736">
    <property type="entry name" value="ACP-like_sf"/>
</dbReference>
<feature type="domain" description="Carrier" evidence="10">
    <location>
        <begin position="682"/>
        <end position="759"/>
    </location>
</feature>
<dbReference type="Gene3D" id="1.10.1200.10">
    <property type="entry name" value="ACP-like"/>
    <property type="match status" value="2"/>
</dbReference>
<dbReference type="CDD" id="cd06454">
    <property type="entry name" value="KBL_like"/>
    <property type="match status" value="1"/>
</dbReference>
<dbReference type="PANTHER" id="PTHR43775">
    <property type="entry name" value="FATTY ACID SYNTHASE"/>
    <property type="match status" value="1"/>
</dbReference>
<dbReference type="SUPFAM" id="SSF47336">
    <property type="entry name" value="ACP-like"/>
    <property type="match status" value="2"/>
</dbReference>
<evidence type="ECO:0000256" key="1">
    <source>
        <dbReference type="ARBA" id="ARBA00001933"/>
    </source>
</evidence>
<dbReference type="PROSITE" id="PS00599">
    <property type="entry name" value="AA_TRANSFER_CLASS_2"/>
    <property type="match status" value="1"/>
</dbReference>
<comment type="cofactor">
    <cofactor evidence="1">
        <name>pyridoxal 5'-phosphate</name>
        <dbReference type="ChEBI" id="CHEBI:597326"/>
    </cofactor>
</comment>
<dbReference type="InterPro" id="IPR001917">
    <property type="entry name" value="Aminotrans_II_pyridoxalP_BS"/>
</dbReference>
<dbReference type="SUPFAM" id="SSF52151">
    <property type="entry name" value="FabD/lysophospholipase-like"/>
    <property type="match status" value="1"/>
</dbReference>
<evidence type="ECO:0000259" key="10">
    <source>
        <dbReference type="PROSITE" id="PS50075"/>
    </source>
</evidence>
<dbReference type="GO" id="GO:0071770">
    <property type="term" value="P:DIM/DIP cell wall layer assembly"/>
    <property type="evidence" value="ECO:0007669"/>
    <property type="project" value="TreeGrafter"/>
</dbReference>
<keyword evidence="7" id="KW-0663">Pyridoxal phosphate</keyword>
<dbReference type="Gene3D" id="3.40.640.10">
    <property type="entry name" value="Type I PLP-dependent aspartate aminotransferase-like (Major domain)"/>
    <property type="match status" value="1"/>
</dbReference>
<evidence type="ECO:0000313" key="13">
    <source>
        <dbReference type="Proteomes" id="UP000274601"/>
    </source>
</evidence>
<evidence type="ECO:0000256" key="2">
    <source>
        <dbReference type="ARBA" id="ARBA00006432"/>
    </source>
</evidence>
<dbReference type="InterPro" id="IPR020806">
    <property type="entry name" value="PKS_PP-bd"/>
</dbReference>
<name>A0A495R020_9ACTN</name>
<dbReference type="Pfam" id="PF00155">
    <property type="entry name" value="Aminotran_1_2"/>
    <property type="match status" value="1"/>
</dbReference>
<dbReference type="GO" id="GO:0031177">
    <property type="term" value="F:phosphopantetheine binding"/>
    <property type="evidence" value="ECO:0007669"/>
    <property type="project" value="InterPro"/>
</dbReference>
<dbReference type="Gene3D" id="3.40.47.10">
    <property type="match status" value="1"/>
</dbReference>
<dbReference type="OrthoDB" id="4537517at2"/>
<comment type="similarity">
    <text evidence="2">Belongs to the ATP-dependent AMP-binding enzyme family.</text>
</comment>
<dbReference type="SUPFAM" id="SSF55048">
    <property type="entry name" value="Probable ACP-binding domain of malonyl-CoA ACP transacylase"/>
    <property type="match status" value="1"/>
</dbReference>
<dbReference type="InterPro" id="IPR050091">
    <property type="entry name" value="PKS_NRPS_Biosynth_Enz"/>
</dbReference>